<sequence length="51" mass="5656">MKLCIGLLKVTSTVTAYLNKVCNNEMLEVAARILNIFVFLVIVSYSFGITT</sequence>
<dbReference type="AlphaFoldDB" id="A0A0A9DV66"/>
<name>A0A0A9DV66_ARUDO</name>
<proteinExistence type="predicted"/>
<reference evidence="2" key="1">
    <citation type="submission" date="2014-09" db="EMBL/GenBank/DDBJ databases">
        <authorList>
            <person name="Magalhaes I.L.F."/>
            <person name="Oliveira U."/>
            <person name="Santos F.R."/>
            <person name="Vidigal T.H.D.A."/>
            <person name="Brescovit A.D."/>
            <person name="Santos A.J."/>
        </authorList>
    </citation>
    <scope>NUCLEOTIDE SEQUENCE</scope>
    <source>
        <tissue evidence="2">Shoot tissue taken approximately 20 cm above the soil surface</tissue>
    </source>
</reference>
<keyword evidence="1" id="KW-0812">Transmembrane</keyword>
<evidence type="ECO:0000256" key="1">
    <source>
        <dbReference type="SAM" id="Phobius"/>
    </source>
</evidence>
<protein>
    <submittedName>
        <fullName evidence="2">Uncharacterized protein</fullName>
    </submittedName>
</protein>
<accession>A0A0A9DV66</accession>
<evidence type="ECO:0000313" key="2">
    <source>
        <dbReference type="EMBL" id="JAD89555.1"/>
    </source>
</evidence>
<keyword evidence="1" id="KW-1133">Transmembrane helix</keyword>
<keyword evidence="1" id="KW-0472">Membrane</keyword>
<dbReference type="EMBL" id="GBRH01208340">
    <property type="protein sequence ID" value="JAD89555.1"/>
    <property type="molecule type" value="Transcribed_RNA"/>
</dbReference>
<organism evidence="2">
    <name type="scientific">Arundo donax</name>
    <name type="common">Giant reed</name>
    <name type="synonym">Donax arundinaceus</name>
    <dbReference type="NCBI Taxonomy" id="35708"/>
    <lineage>
        <taxon>Eukaryota</taxon>
        <taxon>Viridiplantae</taxon>
        <taxon>Streptophyta</taxon>
        <taxon>Embryophyta</taxon>
        <taxon>Tracheophyta</taxon>
        <taxon>Spermatophyta</taxon>
        <taxon>Magnoliopsida</taxon>
        <taxon>Liliopsida</taxon>
        <taxon>Poales</taxon>
        <taxon>Poaceae</taxon>
        <taxon>PACMAD clade</taxon>
        <taxon>Arundinoideae</taxon>
        <taxon>Arundineae</taxon>
        <taxon>Arundo</taxon>
    </lineage>
</organism>
<reference evidence="2" key="2">
    <citation type="journal article" date="2015" name="Data Brief">
        <title>Shoot transcriptome of the giant reed, Arundo donax.</title>
        <authorList>
            <person name="Barrero R.A."/>
            <person name="Guerrero F.D."/>
            <person name="Moolhuijzen P."/>
            <person name="Goolsby J.A."/>
            <person name="Tidwell J."/>
            <person name="Bellgard S.E."/>
            <person name="Bellgard M.I."/>
        </authorList>
    </citation>
    <scope>NUCLEOTIDE SEQUENCE</scope>
    <source>
        <tissue evidence="2">Shoot tissue taken approximately 20 cm above the soil surface</tissue>
    </source>
</reference>
<feature type="transmembrane region" description="Helical" evidence="1">
    <location>
        <begin position="32"/>
        <end position="50"/>
    </location>
</feature>